<accession>A0A838L2M9</accession>
<comment type="caution">
    <text evidence="7">The sequence shown here is derived from an EMBL/GenBank/DDBJ whole genome shotgun (WGS) entry which is preliminary data.</text>
</comment>
<evidence type="ECO:0000256" key="4">
    <source>
        <dbReference type="ARBA" id="ARBA00023159"/>
    </source>
</evidence>
<gene>
    <name evidence="7" type="ORF">HZF05_05970</name>
</gene>
<sequence>MTSGFTAKPTLGHAAADSELTMCRPRTVSHFEIEHALLANGIHADIRRFGWDRSCKGRFNAESYYIDYSLTPRAQGSRLLHDGHRAMPPPGEIVFLPRGSAFEAECNPCEQHLLCLTFDNDRANDLFESDAAVSDLAPCFDVRAPRVRQILARLVEEVRAPGFGADVLIESASLMLVVELCRHLQERQSADHAWRGRIADWRLHRLKDRIEAGLGEPMSVADLAAECGMSARHLIRTFKNTVGMTLTEYIAAARIRRAQEELAKEDALIKIVAFNCGYQSAAAFSASFRKATGLSPKQYRQERFRYAT</sequence>
<dbReference type="PROSITE" id="PS01124">
    <property type="entry name" value="HTH_ARAC_FAMILY_2"/>
    <property type="match status" value="1"/>
</dbReference>
<dbReference type="Proteomes" id="UP000570166">
    <property type="component" value="Unassembled WGS sequence"/>
</dbReference>
<dbReference type="GO" id="GO:0003700">
    <property type="term" value="F:DNA-binding transcription factor activity"/>
    <property type="evidence" value="ECO:0007669"/>
    <property type="project" value="InterPro"/>
</dbReference>
<dbReference type="PANTHER" id="PTHR46796">
    <property type="entry name" value="HTH-TYPE TRANSCRIPTIONAL ACTIVATOR RHAS-RELATED"/>
    <property type="match status" value="1"/>
</dbReference>
<organism evidence="7 8">
    <name type="scientific">Sphingomonas chungangi</name>
    <dbReference type="NCBI Taxonomy" id="2683589"/>
    <lineage>
        <taxon>Bacteria</taxon>
        <taxon>Pseudomonadati</taxon>
        <taxon>Pseudomonadota</taxon>
        <taxon>Alphaproteobacteria</taxon>
        <taxon>Sphingomonadales</taxon>
        <taxon>Sphingomonadaceae</taxon>
        <taxon>Sphingomonas</taxon>
    </lineage>
</organism>
<name>A0A838L2M9_9SPHN</name>
<dbReference type="AlphaFoldDB" id="A0A838L2M9"/>
<keyword evidence="3" id="KW-0238">DNA-binding</keyword>
<dbReference type="InterPro" id="IPR018062">
    <property type="entry name" value="HTH_AraC-typ_CS"/>
</dbReference>
<dbReference type="SUPFAM" id="SSF46689">
    <property type="entry name" value="Homeodomain-like"/>
    <property type="match status" value="2"/>
</dbReference>
<evidence type="ECO:0000256" key="5">
    <source>
        <dbReference type="ARBA" id="ARBA00023163"/>
    </source>
</evidence>
<dbReference type="InterPro" id="IPR018060">
    <property type="entry name" value="HTH_AraC"/>
</dbReference>
<dbReference type="GO" id="GO:0043565">
    <property type="term" value="F:sequence-specific DNA binding"/>
    <property type="evidence" value="ECO:0007669"/>
    <property type="project" value="InterPro"/>
</dbReference>
<dbReference type="InterPro" id="IPR037923">
    <property type="entry name" value="HTH-like"/>
</dbReference>
<dbReference type="PROSITE" id="PS00041">
    <property type="entry name" value="HTH_ARAC_FAMILY_1"/>
    <property type="match status" value="1"/>
</dbReference>
<keyword evidence="1" id="KW-0963">Cytoplasm</keyword>
<proteinExistence type="predicted"/>
<evidence type="ECO:0000313" key="7">
    <source>
        <dbReference type="EMBL" id="MBA2933641.1"/>
    </source>
</evidence>
<dbReference type="Gene3D" id="1.10.10.60">
    <property type="entry name" value="Homeodomain-like"/>
    <property type="match status" value="2"/>
</dbReference>
<evidence type="ECO:0000259" key="6">
    <source>
        <dbReference type="PROSITE" id="PS01124"/>
    </source>
</evidence>
<feature type="domain" description="HTH araC/xylS-type" evidence="6">
    <location>
        <begin position="204"/>
        <end position="302"/>
    </location>
</feature>
<dbReference type="PANTHER" id="PTHR46796:SF13">
    <property type="entry name" value="HTH-TYPE TRANSCRIPTIONAL ACTIVATOR RHAS"/>
    <property type="match status" value="1"/>
</dbReference>
<evidence type="ECO:0000256" key="2">
    <source>
        <dbReference type="ARBA" id="ARBA00023015"/>
    </source>
</evidence>
<dbReference type="EMBL" id="JACEIB010000003">
    <property type="protein sequence ID" value="MBA2933641.1"/>
    <property type="molecule type" value="Genomic_DNA"/>
</dbReference>
<evidence type="ECO:0000256" key="3">
    <source>
        <dbReference type="ARBA" id="ARBA00023125"/>
    </source>
</evidence>
<dbReference type="PRINTS" id="PR00032">
    <property type="entry name" value="HTHARAC"/>
</dbReference>
<dbReference type="InterPro" id="IPR050204">
    <property type="entry name" value="AraC_XylS_family_regulators"/>
</dbReference>
<evidence type="ECO:0000313" key="8">
    <source>
        <dbReference type="Proteomes" id="UP000570166"/>
    </source>
</evidence>
<dbReference type="InterPro" id="IPR009057">
    <property type="entry name" value="Homeodomain-like_sf"/>
</dbReference>
<reference evidence="7 8" key="1">
    <citation type="submission" date="2020-07" db="EMBL/GenBank/DDBJ databases">
        <authorList>
            <person name="Sun Q."/>
        </authorList>
    </citation>
    <scope>NUCLEOTIDE SEQUENCE [LARGE SCALE GENOMIC DNA]</scope>
    <source>
        <strain evidence="7 8">CGMCC 1.13654</strain>
    </source>
</reference>
<dbReference type="Pfam" id="PF12833">
    <property type="entry name" value="HTH_18"/>
    <property type="match status" value="1"/>
</dbReference>
<dbReference type="InterPro" id="IPR020449">
    <property type="entry name" value="Tscrpt_reg_AraC-type_HTH"/>
</dbReference>
<dbReference type="SUPFAM" id="SSF51215">
    <property type="entry name" value="Regulatory protein AraC"/>
    <property type="match status" value="1"/>
</dbReference>
<keyword evidence="8" id="KW-1185">Reference proteome</keyword>
<dbReference type="SMART" id="SM00342">
    <property type="entry name" value="HTH_ARAC"/>
    <property type="match status" value="1"/>
</dbReference>
<keyword evidence="4" id="KW-0010">Activator</keyword>
<keyword evidence="2" id="KW-0805">Transcription regulation</keyword>
<protein>
    <submittedName>
        <fullName evidence="7">Helix-turn-helix transcriptional regulator</fullName>
    </submittedName>
</protein>
<keyword evidence="5" id="KW-0804">Transcription</keyword>
<evidence type="ECO:0000256" key="1">
    <source>
        <dbReference type="ARBA" id="ARBA00022490"/>
    </source>
</evidence>